<evidence type="ECO:0000313" key="3">
    <source>
        <dbReference type="Proteomes" id="UP000273159"/>
    </source>
</evidence>
<sequence>MEKEGIMDNNVKDPSAEAEALQAVERHHAEMLKHLNGLVALLTQAVEAGDTAAGETAQATLLDWCDSQLIPHALAEEGPLYSGPGATPEGRLLVEGMLAEHKVIVGLVEELRTANGISAVVAGAAIQRMFGMHLDKENRLLMPFIVASPDLSLADSVKGLHELVGESAGHHAGVHDGGPHHH</sequence>
<name>A0A3B0FMU8_PSEPS</name>
<accession>A0A3B0FMU8</accession>
<organism evidence="2 3">
    <name type="scientific">Pseudarthrobacter phenanthrenivorans</name>
    <name type="common">Arthrobacter phenanthrenivorans</name>
    <dbReference type="NCBI Taxonomy" id="361575"/>
    <lineage>
        <taxon>Bacteria</taxon>
        <taxon>Bacillati</taxon>
        <taxon>Actinomycetota</taxon>
        <taxon>Actinomycetes</taxon>
        <taxon>Micrococcales</taxon>
        <taxon>Micrococcaceae</taxon>
        <taxon>Pseudarthrobacter</taxon>
    </lineage>
</organism>
<protein>
    <submittedName>
        <fullName evidence="2">Hemerythrin domain-containing protein</fullName>
    </submittedName>
</protein>
<reference evidence="2 3" key="1">
    <citation type="submission" date="2018-10" db="EMBL/GenBank/DDBJ databases">
        <title>Genome-guide identification and characterization of bacteria that degrade polycyclic aromatic hydrocarbons and resist hexavalent chromium simultaneously.</title>
        <authorList>
            <person name="Feng H."/>
        </authorList>
    </citation>
    <scope>NUCLEOTIDE SEQUENCE [LARGE SCALE GENOMIC DNA]</scope>
    <source>
        <strain evidence="2 3">J015</strain>
    </source>
</reference>
<dbReference type="InterPro" id="IPR012312">
    <property type="entry name" value="Hemerythrin-like"/>
</dbReference>
<feature type="domain" description="Hemerythrin-like" evidence="1">
    <location>
        <begin position="21"/>
        <end position="145"/>
    </location>
</feature>
<evidence type="ECO:0000259" key="1">
    <source>
        <dbReference type="Pfam" id="PF01814"/>
    </source>
</evidence>
<dbReference type="Gene3D" id="1.20.120.520">
    <property type="entry name" value="nmb1532 protein domain like"/>
    <property type="match status" value="1"/>
</dbReference>
<reference evidence="3" key="2">
    <citation type="submission" date="2018-10" db="EMBL/GenBank/DDBJ databases">
        <authorList>
            <person name="Wang Y."/>
            <person name="Wang J."/>
            <person name="Yang X."/>
            <person name="Wang Z."/>
            <person name="Huang Y."/>
        </authorList>
    </citation>
    <scope>NUCLEOTIDE SEQUENCE [LARGE SCALE GENOMIC DNA]</scope>
    <source>
        <strain evidence="3">J015</strain>
    </source>
</reference>
<dbReference type="AlphaFoldDB" id="A0A3B0FMU8"/>
<comment type="caution">
    <text evidence="2">The sequence shown here is derived from an EMBL/GenBank/DDBJ whole genome shotgun (WGS) entry which is preliminary data.</text>
</comment>
<dbReference type="EMBL" id="RBNH01000007">
    <property type="protein sequence ID" value="RKO24183.1"/>
    <property type="molecule type" value="Genomic_DNA"/>
</dbReference>
<dbReference type="Pfam" id="PF01814">
    <property type="entry name" value="Hemerythrin"/>
    <property type="match status" value="1"/>
</dbReference>
<gene>
    <name evidence="2" type="ORF">D7Z96_09960</name>
</gene>
<evidence type="ECO:0000313" key="2">
    <source>
        <dbReference type="EMBL" id="RKO24183.1"/>
    </source>
</evidence>
<proteinExistence type="predicted"/>
<dbReference type="Proteomes" id="UP000273159">
    <property type="component" value="Unassembled WGS sequence"/>
</dbReference>